<keyword evidence="2" id="KW-1185">Reference proteome</keyword>
<evidence type="ECO:0000313" key="2">
    <source>
        <dbReference type="Proteomes" id="UP001295794"/>
    </source>
</evidence>
<dbReference type="Proteomes" id="UP001295794">
    <property type="component" value="Unassembled WGS sequence"/>
</dbReference>
<proteinExistence type="predicted"/>
<organism evidence="1 2">
    <name type="scientific">Mycena citricolor</name>
    <dbReference type="NCBI Taxonomy" id="2018698"/>
    <lineage>
        <taxon>Eukaryota</taxon>
        <taxon>Fungi</taxon>
        <taxon>Dikarya</taxon>
        <taxon>Basidiomycota</taxon>
        <taxon>Agaricomycotina</taxon>
        <taxon>Agaricomycetes</taxon>
        <taxon>Agaricomycetidae</taxon>
        <taxon>Agaricales</taxon>
        <taxon>Marasmiineae</taxon>
        <taxon>Mycenaceae</taxon>
        <taxon>Mycena</taxon>
    </lineage>
</organism>
<name>A0AAD2HQX9_9AGAR</name>
<comment type="caution">
    <text evidence="1">The sequence shown here is derived from an EMBL/GenBank/DDBJ whole genome shotgun (WGS) entry which is preliminary data.</text>
</comment>
<gene>
    <name evidence="1" type="ORF">MYCIT1_LOCUS29446</name>
</gene>
<evidence type="ECO:0000313" key="1">
    <source>
        <dbReference type="EMBL" id="CAK5279409.1"/>
    </source>
</evidence>
<dbReference type="AlphaFoldDB" id="A0AAD2HQX9"/>
<reference evidence="1" key="1">
    <citation type="submission" date="2023-11" db="EMBL/GenBank/DDBJ databases">
        <authorList>
            <person name="De Vega J J."/>
            <person name="De Vega J J."/>
        </authorList>
    </citation>
    <scope>NUCLEOTIDE SEQUENCE</scope>
</reference>
<dbReference type="EMBL" id="CAVNYO010000436">
    <property type="protein sequence ID" value="CAK5279409.1"/>
    <property type="molecule type" value="Genomic_DNA"/>
</dbReference>
<protein>
    <submittedName>
        <fullName evidence="1">Uncharacterized protein</fullName>
    </submittedName>
</protein>
<sequence length="386" mass="42849">MRFFKSFPGFLHRRSRSDSSIPKPNPAWDHILLNRPQSLDASEAALLADAHVPASPRAYVSHADSRNALFELEAANRLLKTDLCTWSNKYYNLKSQLETTRSDLFSTLHQNSVLERESHFQRADLRALQEKLMHYERYLELIINVSLHQRVLGDAHAAVRAGIDPDQALVDAIKQAAADPGSAWSSIVPRVAGSRTPDEYKSSLSLTLKTRRDLRDARKIAKFWKQVAAEAGKSDIVTPSPSNVSSIHDALPPQRQRAVEELISKRRASMALHPANENDIVGAPIVSVLSLPETAHSSDLGYEPPCLSPLASESFKTEIAGFSSNQRLFKRTVFQSRGRPVLALLDQNVKNTSVSINRKKPVAKRGQRAENMPMTVGQISVLIPSS</sequence>
<accession>A0AAD2HQX9</accession>